<protein>
    <submittedName>
        <fullName evidence="1">Uncharacterized protein</fullName>
    </submittedName>
</protein>
<gene>
    <name evidence="1" type="ORF">SAMN05421810_105261</name>
</gene>
<reference evidence="2" key="1">
    <citation type="submission" date="2016-10" db="EMBL/GenBank/DDBJ databases">
        <authorList>
            <person name="Varghese N."/>
            <person name="Submissions S."/>
        </authorList>
    </citation>
    <scope>NUCLEOTIDE SEQUENCE [LARGE SCALE GENOMIC DNA]</scope>
    <source>
        <strain evidence="2">CGMCC 4.5579</strain>
    </source>
</reference>
<dbReference type="STRING" id="587909.SAMN05421810_105261"/>
<sequence length="107" mass="12121">MDARKGDSDWFDGATWWSAHEGTGRHGRPRPGTRVRLRRGGWGVVQFYEGQWDSITFPVRLEATGHTELCTPKDLDDQSGRACTGWPCRPSRSLPSAWRDVHDRGGR</sequence>
<evidence type="ECO:0000313" key="2">
    <source>
        <dbReference type="Proteomes" id="UP000198727"/>
    </source>
</evidence>
<keyword evidence="2" id="KW-1185">Reference proteome</keyword>
<organism evidence="1 2">
    <name type="scientific">Amycolatopsis arida</name>
    <dbReference type="NCBI Taxonomy" id="587909"/>
    <lineage>
        <taxon>Bacteria</taxon>
        <taxon>Bacillati</taxon>
        <taxon>Actinomycetota</taxon>
        <taxon>Actinomycetes</taxon>
        <taxon>Pseudonocardiales</taxon>
        <taxon>Pseudonocardiaceae</taxon>
        <taxon>Amycolatopsis</taxon>
    </lineage>
</organism>
<dbReference type="AlphaFoldDB" id="A0A1I5WT73"/>
<accession>A0A1I5WT73</accession>
<name>A0A1I5WT73_9PSEU</name>
<evidence type="ECO:0000313" key="1">
    <source>
        <dbReference type="EMBL" id="SFQ22821.1"/>
    </source>
</evidence>
<dbReference type="Proteomes" id="UP000198727">
    <property type="component" value="Unassembled WGS sequence"/>
</dbReference>
<proteinExistence type="predicted"/>
<dbReference type="EMBL" id="FOWW01000005">
    <property type="protein sequence ID" value="SFQ22821.1"/>
    <property type="molecule type" value="Genomic_DNA"/>
</dbReference>